<proteinExistence type="predicted"/>
<keyword evidence="1" id="KW-0479">Metal-binding</keyword>
<evidence type="ECO:0000256" key="3">
    <source>
        <dbReference type="ARBA" id="ARBA00022833"/>
    </source>
</evidence>
<dbReference type="AlphaFoldDB" id="A0A6A2Y4G9"/>
<evidence type="ECO:0000256" key="5">
    <source>
        <dbReference type="SAM" id="Phobius"/>
    </source>
</evidence>
<keyword evidence="5" id="KW-0472">Membrane</keyword>
<dbReference type="InterPro" id="IPR013083">
    <property type="entry name" value="Znf_RING/FYVE/PHD"/>
</dbReference>
<evidence type="ECO:0000256" key="4">
    <source>
        <dbReference type="PROSITE-ProRule" id="PRU00175"/>
    </source>
</evidence>
<dbReference type="GO" id="GO:0008270">
    <property type="term" value="F:zinc ion binding"/>
    <property type="evidence" value="ECO:0007669"/>
    <property type="project" value="UniProtKB-KW"/>
</dbReference>
<dbReference type="InterPro" id="IPR052788">
    <property type="entry name" value="RING-type_E3_ligase_ATL"/>
</dbReference>
<gene>
    <name evidence="7" type="ORF">F3Y22_tig00111644pilonHSYRG00016</name>
</gene>
<dbReference type="SMART" id="SM00184">
    <property type="entry name" value="RING"/>
    <property type="match status" value="1"/>
</dbReference>
<feature type="domain" description="RING-type" evidence="6">
    <location>
        <begin position="99"/>
        <end position="142"/>
    </location>
</feature>
<keyword evidence="2 4" id="KW-0863">Zinc-finger</keyword>
<keyword evidence="8" id="KW-1185">Reference proteome</keyword>
<dbReference type="PANTHER" id="PTHR45798">
    <property type="entry name" value="RING-H2 FINGER PROTEIN ATL61-RELATED-RELATED"/>
    <property type="match status" value="1"/>
</dbReference>
<comment type="caution">
    <text evidence="7">The sequence shown here is derived from an EMBL/GenBank/DDBJ whole genome shotgun (WGS) entry which is preliminary data.</text>
</comment>
<keyword evidence="7" id="KW-0255">Endonuclease</keyword>
<keyword evidence="5" id="KW-1133">Transmembrane helix</keyword>
<evidence type="ECO:0000256" key="1">
    <source>
        <dbReference type="ARBA" id="ARBA00022723"/>
    </source>
</evidence>
<dbReference type="EMBL" id="VEPZ02001393">
    <property type="protein sequence ID" value="KAE8675735.1"/>
    <property type="molecule type" value="Genomic_DNA"/>
</dbReference>
<dbReference type="InterPro" id="IPR001841">
    <property type="entry name" value="Znf_RING"/>
</dbReference>
<evidence type="ECO:0000256" key="2">
    <source>
        <dbReference type="ARBA" id="ARBA00022771"/>
    </source>
</evidence>
<dbReference type="Gene3D" id="3.30.40.10">
    <property type="entry name" value="Zinc/RING finger domain, C3HC4 (zinc finger)"/>
    <property type="match status" value="1"/>
</dbReference>
<evidence type="ECO:0000259" key="6">
    <source>
        <dbReference type="PROSITE" id="PS50089"/>
    </source>
</evidence>
<protein>
    <submittedName>
        <fullName evidence="7">Endonuclease/exonuclease/phosphatase family protein</fullName>
    </submittedName>
</protein>
<accession>A0A6A2Y4G9</accession>
<dbReference type="PANTHER" id="PTHR45798:SF88">
    <property type="entry name" value="RING-H2 FINGER PROTEIN ATL61-RELATED"/>
    <property type="match status" value="1"/>
</dbReference>
<dbReference type="Pfam" id="PF13639">
    <property type="entry name" value="zf-RING_2"/>
    <property type="match status" value="1"/>
</dbReference>
<dbReference type="GO" id="GO:0004527">
    <property type="term" value="F:exonuclease activity"/>
    <property type="evidence" value="ECO:0007669"/>
    <property type="project" value="UniProtKB-KW"/>
</dbReference>
<evidence type="ECO:0000313" key="7">
    <source>
        <dbReference type="EMBL" id="KAE8675735.1"/>
    </source>
</evidence>
<keyword evidence="7" id="KW-0540">Nuclease</keyword>
<dbReference type="GO" id="GO:0004519">
    <property type="term" value="F:endonuclease activity"/>
    <property type="evidence" value="ECO:0007669"/>
    <property type="project" value="UniProtKB-KW"/>
</dbReference>
<dbReference type="OrthoDB" id="9984778at2759"/>
<keyword evidence="3" id="KW-0862">Zinc</keyword>
<sequence length="175" mass="20132">MHRHLLGEQISPHNDQYEQIIVDRIAFTITISVVSLGLIGFLLYKYFQRSNESSDENPTEPRQSINSELKQIPVLVYEESTALSTRSSCFDTNLEDQNCAICLEGYVHGDRVRVLPRCKHMFHKKCTEEWLEVPSLNCPICRDQVLEHCLRSARSNSCRNQRHNIGNPNSVIGFI</sequence>
<dbReference type="Proteomes" id="UP000436088">
    <property type="component" value="Unassembled WGS sequence"/>
</dbReference>
<keyword evidence="7" id="KW-0378">Hydrolase</keyword>
<feature type="transmembrane region" description="Helical" evidence="5">
    <location>
        <begin position="25"/>
        <end position="44"/>
    </location>
</feature>
<keyword evidence="5" id="KW-0812">Transmembrane</keyword>
<evidence type="ECO:0000313" key="8">
    <source>
        <dbReference type="Proteomes" id="UP000436088"/>
    </source>
</evidence>
<organism evidence="7 8">
    <name type="scientific">Hibiscus syriacus</name>
    <name type="common">Rose of Sharon</name>
    <dbReference type="NCBI Taxonomy" id="106335"/>
    <lineage>
        <taxon>Eukaryota</taxon>
        <taxon>Viridiplantae</taxon>
        <taxon>Streptophyta</taxon>
        <taxon>Embryophyta</taxon>
        <taxon>Tracheophyta</taxon>
        <taxon>Spermatophyta</taxon>
        <taxon>Magnoliopsida</taxon>
        <taxon>eudicotyledons</taxon>
        <taxon>Gunneridae</taxon>
        <taxon>Pentapetalae</taxon>
        <taxon>rosids</taxon>
        <taxon>malvids</taxon>
        <taxon>Malvales</taxon>
        <taxon>Malvaceae</taxon>
        <taxon>Malvoideae</taxon>
        <taxon>Hibiscus</taxon>
    </lineage>
</organism>
<dbReference type="PROSITE" id="PS50089">
    <property type="entry name" value="ZF_RING_2"/>
    <property type="match status" value="1"/>
</dbReference>
<reference evidence="7" key="1">
    <citation type="submission" date="2019-09" db="EMBL/GenBank/DDBJ databases">
        <title>Draft genome information of white flower Hibiscus syriacus.</title>
        <authorList>
            <person name="Kim Y.-M."/>
        </authorList>
    </citation>
    <scope>NUCLEOTIDE SEQUENCE [LARGE SCALE GENOMIC DNA]</scope>
    <source>
        <strain evidence="7">YM2019G1</strain>
    </source>
</reference>
<name>A0A6A2Y4G9_HIBSY</name>
<dbReference type="SUPFAM" id="SSF57850">
    <property type="entry name" value="RING/U-box"/>
    <property type="match status" value="1"/>
</dbReference>